<accession>A0AAD6S0L9</accession>
<proteinExistence type="predicted"/>
<name>A0AAD6S0L9_9AGAR</name>
<sequence>MGYLIELLPQSLGFCDVALPYDSPRRTINVLELISVNHVDAVAPHPSSLPPSFNAVDGGTATEEYIGEGRAAPGYLDGKSWGGGFDSTLLCEIGSRRSPIGISPVGGGRREENPSRHRFEIDLPGSEDLEAELGRSSSSVLD</sequence>
<protein>
    <submittedName>
        <fullName evidence="2">Uncharacterized protein</fullName>
    </submittedName>
</protein>
<reference evidence="2" key="1">
    <citation type="submission" date="2023-03" db="EMBL/GenBank/DDBJ databases">
        <title>Massive genome expansion in bonnet fungi (Mycena s.s.) driven by repeated elements and novel gene families across ecological guilds.</title>
        <authorList>
            <consortium name="Lawrence Berkeley National Laboratory"/>
            <person name="Harder C.B."/>
            <person name="Miyauchi S."/>
            <person name="Viragh M."/>
            <person name="Kuo A."/>
            <person name="Thoen E."/>
            <person name="Andreopoulos B."/>
            <person name="Lu D."/>
            <person name="Skrede I."/>
            <person name="Drula E."/>
            <person name="Henrissat B."/>
            <person name="Morin E."/>
            <person name="Kohler A."/>
            <person name="Barry K."/>
            <person name="LaButti K."/>
            <person name="Morin E."/>
            <person name="Salamov A."/>
            <person name="Lipzen A."/>
            <person name="Mereny Z."/>
            <person name="Hegedus B."/>
            <person name="Baldrian P."/>
            <person name="Stursova M."/>
            <person name="Weitz H."/>
            <person name="Taylor A."/>
            <person name="Grigoriev I.V."/>
            <person name="Nagy L.G."/>
            <person name="Martin F."/>
            <person name="Kauserud H."/>
        </authorList>
    </citation>
    <scope>NUCLEOTIDE SEQUENCE</scope>
    <source>
        <strain evidence="2">CBHHK200</strain>
    </source>
</reference>
<dbReference type="Proteomes" id="UP001218188">
    <property type="component" value="Unassembled WGS sequence"/>
</dbReference>
<dbReference type="AlphaFoldDB" id="A0AAD6S0L9"/>
<feature type="compositionally biased region" description="Basic and acidic residues" evidence="1">
    <location>
        <begin position="108"/>
        <end position="121"/>
    </location>
</feature>
<evidence type="ECO:0000313" key="3">
    <source>
        <dbReference type="Proteomes" id="UP001218188"/>
    </source>
</evidence>
<evidence type="ECO:0000313" key="2">
    <source>
        <dbReference type="EMBL" id="KAJ7019024.1"/>
    </source>
</evidence>
<organism evidence="2 3">
    <name type="scientific">Mycena alexandri</name>
    <dbReference type="NCBI Taxonomy" id="1745969"/>
    <lineage>
        <taxon>Eukaryota</taxon>
        <taxon>Fungi</taxon>
        <taxon>Dikarya</taxon>
        <taxon>Basidiomycota</taxon>
        <taxon>Agaricomycotina</taxon>
        <taxon>Agaricomycetes</taxon>
        <taxon>Agaricomycetidae</taxon>
        <taxon>Agaricales</taxon>
        <taxon>Marasmiineae</taxon>
        <taxon>Mycenaceae</taxon>
        <taxon>Mycena</taxon>
    </lineage>
</organism>
<dbReference type="EMBL" id="JARJCM010000310">
    <property type="protein sequence ID" value="KAJ7019024.1"/>
    <property type="molecule type" value="Genomic_DNA"/>
</dbReference>
<comment type="caution">
    <text evidence="2">The sequence shown here is derived from an EMBL/GenBank/DDBJ whole genome shotgun (WGS) entry which is preliminary data.</text>
</comment>
<gene>
    <name evidence="2" type="ORF">C8F04DRAFT_1198155</name>
</gene>
<feature type="region of interest" description="Disordered" evidence="1">
    <location>
        <begin position="98"/>
        <end position="142"/>
    </location>
</feature>
<keyword evidence="3" id="KW-1185">Reference proteome</keyword>
<evidence type="ECO:0000256" key="1">
    <source>
        <dbReference type="SAM" id="MobiDB-lite"/>
    </source>
</evidence>